<comment type="catalytic activity">
    <reaction evidence="7">
        <text>L-threonyl-[protein] + ATP = O-phospho-L-threonyl-[protein] + ADP + H(+)</text>
        <dbReference type="Rhea" id="RHEA:46608"/>
        <dbReference type="Rhea" id="RHEA-COMP:11060"/>
        <dbReference type="Rhea" id="RHEA-COMP:11605"/>
        <dbReference type="ChEBI" id="CHEBI:15378"/>
        <dbReference type="ChEBI" id="CHEBI:30013"/>
        <dbReference type="ChEBI" id="CHEBI:30616"/>
        <dbReference type="ChEBI" id="CHEBI:61977"/>
        <dbReference type="ChEBI" id="CHEBI:456216"/>
        <dbReference type="EC" id="2.7.11.1"/>
    </reaction>
</comment>
<dbReference type="SUPFAM" id="SSF56112">
    <property type="entry name" value="Protein kinase-like (PK-like)"/>
    <property type="match status" value="1"/>
</dbReference>
<keyword evidence="5 11" id="KW-0418">Kinase</keyword>
<dbReference type="InterPro" id="IPR000719">
    <property type="entry name" value="Prot_kinase_dom"/>
</dbReference>
<keyword evidence="3" id="KW-0808">Transferase</keyword>
<keyword evidence="6" id="KW-0067">ATP-binding</keyword>
<dbReference type="OrthoDB" id="310217at2759"/>
<dbReference type="PANTHER" id="PTHR43671">
    <property type="entry name" value="SERINE/THREONINE-PROTEIN KINASE NEK"/>
    <property type="match status" value="1"/>
</dbReference>
<feature type="compositionally biased region" description="Basic and acidic residues" evidence="9">
    <location>
        <begin position="248"/>
        <end position="261"/>
    </location>
</feature>
<evidence type="ECO:0000256" key="5">
    <source>
        <dbReference type="ARBA" id="ARBA00022777"/>
    </source>
</evidence>
<evidence type="ECO:0000256" key="3">
    <source>
        <dbReference type="ARBA" id="ARBA00022679"/>
    </source>
</evidence>
<evidence type="ECO:0000256" key="6">
    <source>
        <dbReference type="ARBA" id="ARBA00022840"/>
    </source>
</evidence>
<feature type="domain" description="Protein kinase" evidence="10">
    <location>
        <begin position="1"/>
        <end position="270"/>
    </location>
</feature>
<dbReference type="InterPro" id="IPR011009">
    <property type="entry name" value="Kinase-like_dom_sf"/>
</dbReference>
<dbReference type="PROSITE" id="PS00108">
    <property type="entry name" value="PROTEIN_KINASE_ST"/>
    <property type="match status" value="1"/>
</dbReference>
<evidence type="ECO:0000256" key="7">
    <source>
        <dbReference type="ARBA" id="ARBA00047899"/>
    </source>
</evidence>
<name>A0A6A5VPW5_9PLEO</name>
<evidence type="ECO:0000256" key="2">
    <source>
        <dbReference type="ARBA" id="ARBA00022527"/>
    </source>
</evidence>
<dbReference type="GO" id="GO:0004674">
    <property type="term" value="F:protein serine/threonine kinase activity"/>
    <property type="evidence" value="ECO:0007669"/>
    <property type="project" value="UniProtKB-KW"/>
</dbReference>
<evidence type="ECO:0000256" key="8">
    <source>
        <dbReference type="ARBA" id="ARBA00048679"/>
    </source>
</evidence>
<dbReference type="AlphaFoldDB" id="A0A6A5VPW5"/>
<evidence type="ECO:0000259" key="10">
    <source>
        <dbReference type="PROSITE" id="PS50011"/>
    </source>
</evidence>
<dbReference type="EMBL" id="ML976659">
    <property type="protein sequence ID" value="KAF1978798.1"/>
    <property type="molecule type" value="Genomic_DNA"/>
</dbReference>
<dbReference type="GO" id="GO:0005524">
    <property type="term" value="F:ATP binding"/>
    <property type="evidence" value="ECO:0007669"/>
    <property type="project" value="UniProtKB-KW"/>
</dbReference>
<gene>
    <name evidence="11" type="ORF">BU23DRAFT_563695</name>
</gene>
<dbReference type="EC" id="2.7.11.1" evidence="1"/>
<keyword evidence="12" id="KW-1185">Reference proteome</keyword>
<evidence type="ECO:0000256" key="4">
    <source>
        <dbReference type="ARBA" id="ARBA00022741"/>
    </source>
</evidence>
<reference evidence="11" key="1">
    <citation type="journal article" date="2020" name="Stud. Mycol.">
        <title>101 Dothideomycetes genomes: a test case for predicting lifestyles and emergence of pathogens.</title>
        <authorList>
            <person name="Haridas S."/>
            <person name="Albert R."/>
            <person name="Binder M."/>
            <person name="Bloem J."/>
            <person name="Labutti K."/>
            <person name="Salamov A."/>
            <person name="Andreopoulos B."/>
            <person name="Baker S."/>
            <person name="Barry K."/>
            <person name="Bills G."/>
            <person name="Bluhm B."/>
            <person name="Cannon C."/>
            <person name="Castanera R."/>
            <person name="Culley D."/>
            <person name="Daum C."/>
            <person name="Ezra D."/>
            <person name="Gonzalez J."/>
            <person name="Henrissat B."/>
            <person name="Kuo A."/>
            <person name="Liang C."/>
            <person name="Lipzen A."/>
            <person name="Lutzoni F."/>
            <person name="Magnuson J."/>
            <person name="Mondo S."/>
            <person name="Nolan M."/>
            <person name="Ohm R."/>
            <person name="Pangilinan J."/>
            <person name="Park H.-J."/>
            <person name="Ramirez L."/>
            <person name="Alfaro M."/>
            <person name="Sun H."/>
            <person name="Tritt A."/>
            <person name="Yoshinaga Y."/>
            <person name="Zwiers L.-H."/>
            <person name="Turgeon B."/>
            <person name="Goodwin S."/>
            <person name="Spatafora J."/>
            <person name="Crous P."/>
            <person name="Grigoriev I."/>
        </authorList>
    </citation>
    <scope>NUCLEOTIDE SEQUENCE</scope>
    <source>
        <strain evidence="11">CBS 107.79</strain>
    </source>
</reference>
<dbReference type="InterPro" id="IPR008271">
    <property type="entry name" value="Ser/Thr_kinase_AS"/>
</dbReference>
<accession>A0A6A5VPW5</accession>
<dbReference type="Gene3D" id="1.10.510.10">
    <property type="entry name" value="Transferase(Phosphotransferase) domain 1"/>
    <property type="match status" value="1"/>
</dbReference>
<evidence type="ECO:0000256" key="9">
    <source>
        <dbReference type="SAM" id="MobiDB-lite"/>
    </source>
</evidence>
<dbReference type="PROSITE" id="PS50011">
    <property type="entry name" value="PROTEIN_KINASE_DOM"/>
    <property type="match status" value="1"/>
</dbReference>
<evidence type="ECO:0000313" key="12">
    <source>
        <dbReference type="Proteomes" id="UP000800036"/>
    </source>
</evidence>
<feature type="region of interest" description="Disordered" evidence="9">
    <location>
        <begin position="248"/>
        <end position="270"/>
    </location>
</feature>
<comment type="catalytic activity">
    <reaction evidence="8">
        <text>L-seryl-[protein] + ATP = O-phospho-L-seryl-[protein] + ADP + H(+)</text>
        <dbReference type="Rhea" id="RHEA:17989"/>
        <dbReference type="Rhea" id="RHEA-COMP:9863"/>
        <dbReference type="Rhea" id="RHEA-COMP:11604"/>
        <dbReference type="ChEBI" id="CHEBI:15378"/>
        <dbReference type="ChEBI" id="CHEBI:29999"/>
        <dbReference type="ChEBI" id="CHEBI:30616"/>
        <dbReference type="ChEBI" id="CHEBI:83421"/>
        <dbReference type="ChEBI" id="CHEBI:456216"/>
        <dbReference type="EC" id="2.7.11.1"/>
    </reaction>
</comment>
<keyword evidence="2" id="KW-0723">Serine/threonine-protein kinase</keyword>
<dbReference type="SMART" id="SM00220">
    <property type="entry name" value="S_TKc"/>
    <property type="match status" value="1"/>
</dbReference>
<evidence type="ECO:0000256" key="1">
    <source>
        <dbReference type="ARBA" id="ARBA00012513"/>
    </source>
</evidence>
<dbReference type="PANTHER" id="PTHR43671:SF98">
    <property type="entry name" value="SERINE_THREONINE-PROTEIN KINASE NEK11"/>
    <property type="match status" value="1"/>
</dbReference>
<organism evidence="11 12">
    <name type="scientific">Bimuria novae-zelandiae CBS 107.79</name>
    <dbReference type="NCBI Taxonomy" id="1447943"/>
    <lineage>
        <taxon>Eukaryota</taxon>
        <taxon>Fungi</taxon>
        <taxon>Dikarya</taxon>
        <taxon>Ascomycota</taxon>
        <taxon>Pezizomycotina</taxon>
        <taxon>Dothideomycetes</taxon>
        <taxon>Pleosporomycetidae</taxon>
        <taxon>Pleosporales</taxon>
        <taxon>Massarineae</taxon>
        <taxon>Didymosphaeriaceae</taxon>
        <taxon>Bimuria</taxon>
    </lineage>
</organism>
<dbReference type="Proteomes" id="UP000800036">
    <property type="component" value="Unassembled WGS sequence"/>
</dbReference>
<keyword evidence="4" id="KW-0547">Nucleotide-binding</keyword>
<dbReference type="InterPro" id="IPR050660">
    <property type="entry name" value="NEK_Ser/Thr_kinase"/>
</dbReference>
<dbReference type="CDD" id="cd00180">
    <property type="entry name" value="PKc"/>
    <property type="match status" value="1"/>
</dbReference>
<evidence type="ECO:0000313" key="11">
    <source>
        <dbReference type="EMBL" id="KAF1978798.1"/>
    </source>
</evidence>
<proteinExistence type="predicted"/>
<sequence>MVVKIYTKASKGVPAEAETLKTLSQHGSVINILTYLPNSSALQGGAAFFEYCPEGDLFDLRVVLRKKRVVFSEKSLWPIIGQLSAAIAFLHEGIGCDNPANSDSWHPVIHRDIKPENVFIVSLGQKEDLSSIVIKPGDFGFSAFYDSTNARMPGWAGTTMMWPPEQTWEGHEARPSGDVWAVGCVVHELAHGFPPVVNPDVAEKAWGMENRSLMAPLHLRLEKRATAGQLQAKVEEWHAAFLFEELKAEHEAPRNEEKGTDGEDGQEEGF</sequence>
<protein>
    <recommendedName>
        <fullName evidence="1">non-specific serine/threonine protein kinase</fullName>
        <ecNumber evidence="1">2.7.11.1</ecNumber>
    </recommendedName>
</protein>
<dbReference type="GO" id="GO:0005634">
    <property type="term" value="C:nucleus"/>
    <property type="evidence" value="ECO:0007669"/>
    <property type="project" value="TreeGrafter"/>
</dbReference>
<dbReference type="Pfam" id="PF00069">
    <property type="entry name" value="Pkinase"/>
    <property type="match status" value="1"/>
</dbReference>